<evidence type="ECO:0000313" key="6">
    <source>
        <dbReference type="Proteomes" id="UP000017396"/>
    </source>
</evidence>
<dbReference type="AlphaFoldDB" id="U5QR16"/>
<dbReference type="CDD" id="cd24161">
    <property type="entry name" value="NUDIX_ADPRase_Ndx2"/>
    <property type="match status" value="1"/>
</dbReference>
<dbReference type="InterPro" id="IPR015797">
    <property type="entry name" value="NUDIX_hydrolase-like_dom_sf"/>
</dbReference>
<reference evidence="5 6" key="1">
    <citation type="journal article" date="2013" name="PLoS ONE">
        <title>Cultivation and Complete Genome Sequencing of Gloeobacter kilaueensis sp. nov., from a Lava Cave in Kilauea Caldera, Hawai'i.</title>
        <authorList>
            <person name="Saw J.H."/>
            <person name="Schatz M."/>
            <person name="Brown M.V."/>
            <person name="Kunkel D.D."/>
            <person name="Foster J.S."/>
            <person name="Shick H."/>
            <person name="Christensen S."/>
            <person name="Hou S."/>
            <person name="Wan X."/>
            <person name="Donachie S.P."/>
        </authorList>
    </citation>
    <scope>NUCLEOTIDE SEQUENCE [LARGE SCALE GENOMIC DNA]</scope>
    <source>
        <strain evidence="6">JS</strain>
    </source>
</reference>
<dbReference type="SUPFAM" id="SSF55811">
    <property type="entry name" value="Nudix"/>
    <property type="match status" value="1"/>
</dbReference>
<comment type="similarity">
    <text evidence="3">Belongs to the Nudix hydrolase family.</text>
</comment>
<dbReference type="EC" id="3.6.1.13" evidence="5"/>
<evidence type="ECO:0000256" key="2">
    <source>
        <dbReference type="ARBA" id="ARBA00022801"/>
    </source>
</evidence>
<comment type="cofactor">
    <cofactor evidence="1">
        <name>Mg(2+)</name>
        <dbReference type="ChEBI" id="CHEBI:18420"/>
    </cofactor>
</comment>
<dbReference type="InterPro" id="IPR020084">
    <property type="entry name" value="NUDIX_hydrolase_CS"/>
</dbReference>
<dbReference type="Proteomes" id="UP000017396">
    <property type="component" value="Chromosome"/>
</dbReference>
<evidence type="ECO:0000259" key="4">
    <source>
        <dbReference type="PROSITE" id="PS51462"/>
    </source>
</evidence>
<dbReference type="GO" id="GO:0005829">
    <property type="term" value="C:cytosol"/>
    <property type="evidence" value="ECO:0007669"/>
    <property type="project" value="TreeGrafter"/>
</dbReference>
<keyword evidence="2 3" id="KW-0378">Hydrolase</keyword>
<dbReference type="STRING" id="1183438.GKIL_3853"/>
<dbReference type="InterPro" id="IPR020476">
    <property type="entry name" value="Nudix_hydrolase"/>
</dbReference>
<dbReference type="Pfam" id="PF00293">
    <property type="entry name" value="NUDIX"/>
    <property type="match status" value="1"/>
</dbReference>
<evidence type="ECO:0000256" key="3">
    <source>
        <dbReference type="RuleBase" id="RU003476"/>
    </source>
</evidence>
<dbReference type="PANTHER" id="PTHR11839">
    <property type="entry name" value="UDP/ADP-SUGAR PYROPHOSPHATASE"/>
    <property type="match status" value="1"/>
</dbReference>
<dbReference type="PRINTS" id="PR00502">
    <property type="entry name" value="NUDIXFAMILY"/>
</dbReference>
<evidence type="ECO:0000313" key="5">
    <source>
        <dbReference type="EMBL" id="AGY60099.1"/>
    </source>
</evidence>
<gene>
    <name evidence="5" type="primary">nudF</name>
    <name evidence="5" type="ORF">GKIL_3853</name>
</gene>
<dbReference type="PROSITE" id="PS51462">
    <property type="entry name" value="NUDIX"/>
    <property type="match status" value="1"/>
</dbReference>
<name>U5QR16_GLOK1</name>
<dbReference type="GO" id="GO:0006753">
    <property type="term" value="P:nucleoside phosphate metabolic process"/>
    <property type="evidence" value="ECO:0007669"/>
    <property type="project" value="TreeGrafter"/>
</dbReference>
<dbReference type="PROSITE" id="PS00893">
    <property type="entry name" value="NUDIX_BOX"/>
    <property type="match status" value="1"/>
</dbReference>
<dbReference type="Gene3D" id="3.90.79.10">
    <property type="entry name" value="Nucleoside Triphosphate Pyrophosphohydrolase"/>
    <property type="match status" value="1"/>
</dbReference>
<dbReference type="GO" id="GO:0047631">
    <property type="term" value="F:ADP-ribose diphosphatase activity"/>
    <property type="evidence" value="ECO:0007669"/>
    <property type="project" value="UniProtKB-EC"/>
</dbReference>
<organism evidence="5 6">
    <name type="scientific">Gloeobacter kilaueensis (strain ATCC BAA-2537 / CCAP 1431/1 / ULC 316 / JS1)</name>
    <dbReference type="NCBI Taxonomy" id="1183438"/>
    <lineage>
        <taxon>Bacteria</taxon>
        <taxon>Bacillati</taxon>
        <taxon>Cyanobacteriota</taxon>
        <taxon>Cyanophyceae</taxon>
        <taxon>Gloeobacterales</taxon>
        <taxon>Gloeobacteraceae</taxon>
        <taxon>Gloeobacter</taxon>
    </lineage>
</organism>
<proteinExistence type="inferred from homology"/>
<dbReference type="KEGG" id="glj:GKIL_3853"/>
<dbReference type="GO" id="GO:0019693">
    <property type="term" value="P:ribose phosphate metabolic process"/>
    <property type="evidence" value="ECO:0007669"/>
    <property type="project" value="TreeGrafter"/>
</dbReference>
<dbReference type="InterPro" id="IPR000086">
    <property type="entry name" value="NUDIX_hydrolase_dom"/>
</dbReference>
<evidence type="ECO:0000256" key="1">
    <source>
        <dbReference type="ARBA" id="ARBA00001946"/>
    </source>
</evidence>
<dbReference type="eggNOG" id="COG0494">
    <property type="taxonomic scope" value="Bacteria"/>
</dbReference>
<feature type="domain" description="Nudix hydrolase" evidence="4">
    <location>
        <begin position="38"/>
        <end position="170"/>
    </location>
</feature>
<sequence length="183" mass="20676">MSIERLERQLVHTGSRLQLFQDRVRLENGLERRWEVLEQPEVVVVLPFEVTAEGMRLLLVRQYRYAIGQDLLEFPAGTVEAGEAPEATARRELAEETGYAASRWIALPPVFRMPGTSNERTYFFVATQLTAASGYSADPEEAIALVWLAAAEFEERIRSGAIEDGKSLILWLLAQPHLPLIPR</sequence>
<protein>
    <submittedName>
        <fullName evidence="5">NUDIX hydrolase</fullName>
        <ecNumber evidence="5">3.6.1.13</ecNumber>
    </submittedName>
</protein>
<accession>U5QR16</accession>
<keyword evidence="6" id="KW-1185">Reference proteome</keyword>
<dbReference type="PANTHER" id="PTHR11839:SF18">
    <property type="entry name" value="NUDIX HYDROLASE DOMAIN-CONTAINING PROTEIN"/>
    <property type="match status" value="1"/>
</dbReference>
<dbReference type="RefSeq" id="WP_023175423.1">
    <property type="nucleotide sequence ID" value="NC_022600.1"/>
</dbReference>
<dbReference type="HOGENOM" id="CLU_062658_5_2_3"/>
<dbReference type="EMBL" id="CP003587">
    <property type="protein sequence ID" value="AGY60099.1"/>
    <property type="molecule type" value="Genomic_DNA"/>
</dbReference>